<evidence type="ECO:0000256" key="13">
    <source>
        <dbReference type="RuleBase" id="RU000492"/>
    </source>
</evidence>
<feature type="region of interest" description="Disordered" evidence="14">
    <location>
        <begin position="1"/>
        <end position="54"/>
    </location>
</feature>
<evidence type="ECO:0000256" key="9">
    <source>
        <dbReference type="ARBA" id="ARBA00023242"/>
    </source>
</evidence>
<dbReference type="PROSITE" id="PS51192">
    <property type="entry name" value="HELICASE_ATP_BIND_1"/>
    <property type="match status" value="1"/>
</dbReference>
<dbReference type="Pfam" id="PF00271">
    <property type="entry name" value="Helicase_C"/>
    <property type="match status" value="1"/>
</dbReference>
<sequence>MSRDSQFNRSNYNSRGGDFRGGRGSDRNSYNRDGNRSSGGSFQGNSRSFQQGPQELMKPNWDEELANLPTFEKNFYVEHESVRNRSDAEIEAFRKENEMTISGHDIPKPITSFDEAGFPEYVLSEVKAEGFDKPTGIQCQGWPMALSGRDMVGIAATGSGKTLSYCLPSIVHINAQPLLAPGDGPIVLVLAPTRELAVQIQKECSKFGHSSRIRNTCVYGGVPRGQQIRDLSRGSEIVIATPGRLIDMLEIGKTNLKRVTYLVLDEADRMLDMGFEPQIRKIVDQIRPDRQTLMWSATWPKEVKQLASDYLNDPIQVQIGSLELAASHNIKQVVEVVTGFEKRDRLLKHLEIASEDKESKILVFASTKRTCDDITKVLRDDGWPALAIHGDKDQRERDWVLNEFRTGRSPVMVATDVAARGIDVKGISYVINYDMPGNIEDYVHRIGRTGRAGASGTAISFFTEDNKSLGSSLISIMREAKQEVPAELLKYDRRGHGGHPRYGGGYGGRGGRGGYGRGRGGYGGRGGRGGFGGGRPRDGGWGGNRY</sequence>
<keyword evidence="5 13" id="KW-0378">Hydrolase</keyword>
<dbReference type="Proteomes" id="UP000509704">
    <property type="component" value="Chromosome 1"/>
</dbReference>
<dbReference type="CDD" id="cd18787">
    <property type="entry name" value="SF2_C_DEAD"/>
    <property type="match status" value="1"/>
</dbReference>
<dbReference type="Gene3D" id="3.40.50.300">
    <property type="entry name" value="P-loop containing nucleotide triphosphate hydrolases"/>
    <property type="match status" value="2"/>
</dbReference>
<dbReference type="GO" id="GO:0003724">
    <property type="term" value="F:RNA helicase activity"/>
    <property type="evidence" value="ECO:0007669"/>
    <property type="project" value="UniProtKB-EC"/>
</dbReference>
<keyword evidence="4 13" id="KW-0547">Nucleotide-binding</keyword>
<dbReference type="PROSITE" id="PS00039">
    <property type="entry name" value="DEAD_ATP_HELICASE"/>
    <property type="match status" value="1"/>
</dbReference>
<dbReference type="OrthoDB" id="196131at2759"/>
<dbReference type="InterPro" id="IPR014014">
    <property type="entry name" value="RNA_helicase_DEAD_Q_motif"/>
</dbReference>
<dbReference type="InterPro" id="IPR001650">
    <property type="entry name" value="Helicase_C-like"/>
</dbReference>
<gene>
    <name evidence="18" type="ORF">HG535_0A02800</name>
</gene>
<keyword evidence="7 13" id="KW-0067">ATP-binding</keyword>
<dbReference type="InterPro" id="IPR027417">
    <property type="entry name" value="P-loop_NTPase"/>
</dbReference>
<dbReference type="FunFam" id="3.40.50.300:FF:000008">
    <property type="entry name" value="ATP-dependent RNA helicase RhlB"/>
    <property type="match status" value="1"/>
</dbReference>
<dbReference type="RefSeq" id="XP_037142069.1">
    <property type="nucleotide sequence ID" value="XM_037286174.1"/>
</dbReference>
<dbReference type="SMART" id="SM00490">
    <property type="entry name" value="HELICc"/>
    <property type="match status" value="1"/>
</dbReference>
<dbReference type="GO" id="GO:0016787">
    <property type="term" value="F:hydrolase activity"/>
    <property type="evidence" value="ECO:0007669"/>
    <property type="project" value="UniProtKB-KW"/>
</dbReference>
<dbReference type="GO" id="GO:0003676">
    <property type="term" value="F:nucleic acid binding"/>
    <property type="evidence" value="ECO:0007669"/>
    <property type="project" value="InterPro"/>
</dbReference>
<evidence type="ECO:0000313" key="19">
    <source>
        <dbReference type="Proteomes" id="UP000509704"/>
    </source>
</evidence>
<dbReference type="KEGG" id="zmk:HG535_0A02800"/>
<feature type="domain" description="Helicase ATP-binding" evidence="15">
    <location>
        <begin position="142"/>
        <end position="317"/>
    </location>
</feature>
<dbReference type="Pfam" id="PF00270">
    <property type="entry name" value="DEAD"/>
    <property type="match status" value="1"/>
</dbReference>
<dbReference type="FunFam" id="3.40.50.300:FF:000079">
    <property type="entry name" value="probable ATP-dependent RNA helicase DDX17"/>
    <property type="match status" value="1"/>
</dbReference>
<evidence type="ECO:0000256" key="1">
    <source>
        <dbReference type="ARBA" id="ARBA00004123"/>
    </source>
</evidence>
<feature type="compositionally biased region" description="Polar residues" evidence="14">
    <location>
        <begin position="36"/>
        <end position="53"/>
    </location>
</feature>
<evidence type="ECO:0000256" key="14">
    <source>
        <dbReference type="SAM" id="MobiDB-lite"/>
    </source>
</evidence>
<evidence type="ECO:0000259" key="16">
    <source>
        <dbReference type="PROSITE" id="PS51194"/>
    </source>
</evidence>
<evidence type="ECO:0000256" key="4">
    <source>
        <dbReference type="ARBA" id="ARBA00022741"/>
    </source>
</evidence>
<feature type="region of interest" description="Disordered" evidence="14">
    <location>
        <begin position="492"/>
        <end position="546"/>
    </location>
</feature>
<evidence type="ECO:0000256" key="11">
    <source>
        <dbReference type="ARBA" id="ARBA00039605"/>
    </source>
</evidence>
<reference evidence="18 19" key="1">
    <citation type="submission" date="2020-07" db="EMBL/GenBank/DDBJ databases">
        <title>The yeast mating-type switching endonuclease HO is a domesticated member of an unorthodox homing genetic element family.</title>
        <authorList>
            <person name="Coughlan A.Y."/>
            <person name="Lombardi L."/>
            <person name="Braun-Galleani S."/>
            <person name="Martos A.R."/>
            <person name="Galeote V."/>
            <person name="Bigey F."/>
            <person name="Dequin S."/>
            <person name="Byrne K.P."/>
            <person name="Wolfe K.H."/>
        </authorList>
    </citation>
    <scope>NUCLEOTIDE SEQUENCE [LARGE SCALE GENOMIC DNA]</scope>
    <source>
        <strain evidence="18 19">NRRL Y-6702</strain>
    </source>
</reference>
<feature type="compositionally biased region" description="Polar residues" evidence="14">
    <location>
        <begin position="1"/>
        <end position="13"/>
    </location>
</feature>
<dbReference type="InterPro" id="IPR011545">
    <property type="entry name" value="DEAD/DEAH_box_helicase_dom"/>
</dbReference>
<feature type="compositionally biased region" description="Gly residues" evidence="14">
    <location>
        <begin position="500"/>
        <end position="546"/>
    </location>
</feature>
<comment type="similarity">
    <text evidence="2">Belongs to the DEAD box helicase family. DDX5/DBP2 subfamily.</text>
</comment>
<evidence type="ECO:0000259" key="15">
    <source>
        <dbReference type="PROSITE" id="PS51192"/>
    </source>
</evidence>
<evidence type="ECO:0000259" key="17">
    <source>
        <dbReference type="PROSITE" id="PS51195"/>
    </source>
</evidence>
<evidence type="ECO:0000313" key="18">
    <source>
        <dbReference type="EMBL" id="QLG70341.1"/>
    </source>
</evidence>
<proteinExistence type="inferred from homology"/>
<name>A0A7H9AVU9_ZYGMR</name>
<keyword evidence="8" id="KW-0866">Nonsense-mediated mRNA decay</keyword>
<dbReference type="GO" id="GO:0000184">
    <property type="term" value="P:nuclear-transcribed mRNA catabolic process, nonsense-mediated decay"/>
    <property type="evidence" value="ECO:0007669"/>
    <property type="project" value="UniProtKB-KW"/>
</dbReference>
<dbReference type="GeneID" id="59233977"/>
<dbReference type="EMBL" id="CP058604">
    <property type="protein sequence ID" value="QLG70341.1"/>
    <property type="molecule type" value="Genomic_DNA"/>
</dbReference>
<dbReference type="CDD" id="cd17966">
    <property type="entry name" value="DEADc_DDX5_DDX17"/>
    <property type="match status" value="1"/>
</dbReference>
<keyword evidence="19" id="KW-1185">Reference proteome</keyword>
<dbReference type="SUPFAM" id="SSF52540">
    <property type="entry name" value="P-loop containing nucleoside triphosphate hydrolases"/>
    <property type="match status" value="1"/>
</dbReference>
<keyword evidence="6 13" id="KW-0347">Helicase</keyword>
<evidence type="ECO:0000256" key="2">
    <source>
        <dbReference type="ARBA" id="ARBA00009334"/>
    </source>
</evidence>
<dbReference type="AlphaFoldDB" id="A0A7H9AVU9"/>
<dbReference type="PROSITE" id="PS51194">
    <property type="entry name" value="HELICASE_CTER"/>
    <property type="match status" value="1"/>
</dbReference>
<evidence type="ECO:0000256" key="6">
    <source>
        <dbReference type="ARBA" id="ARBA00022806"/>
    </source>
</evidence>
<dbReference type="PROSITE" id="PS51195">
    <property type="entry name" value="Q_MOTIF"/>
    <property type="match status" value="1"/>
</dbReference>
<feature type="domain" description="DEAD-box RNA helicase Q" evidence="17">
    <location>
        <begin position="111"/>
        <end position="139"/>
    </location>
</feature>
<dbReference type="GO" id="GO:0010467">
    <property type="term" value="P:gene expression"/>
    <property type="evidence" value="ECO:0007669"/>
    <property type="project" value="UniProtKB-ARBA"/>
</dbReference>
<dbReference type="GO" id="GO:0005524">
    <property type="term" value="F:ATP binding"/>
    <property type="evidence" value="ECO:0007669"/>
    <property type="project" value="UniProtKB-KW"/>
</dbReference>
<dbReference type="GO" id="GO:0005634">
    <property type="term" value="C:nucleus"/>
    <property type="evidence" value="ECO:0007669"/>
    <property type="project" value="UniProtKB-SubCell"/>
</dbReference>
<feature type="short sequence motif" description="Q motif" evidence="12">
    <location>
        <begin position="111"/>
        <end position="139"/>
    </location>
</feature>
<accession>A0A7H9AVU9</accession>
<dbReference type="InterPro" id="IPR000629">
    <property type="entry name" value="RNA-helicase_DEAD-box_CS"/>
</dbReference>
<evidence type="ECO:0000256" key="8">
    <source>
        <dbReference type="ARBA" id="ARBA00023161"/>
    </source>
</evidence>
<dbReference type="EC" id="3.6.4.13" evidence="3"/>
<keyword evidence="9" id="KW-0539">Nucleus</keyword>
<evidence type="ECO:0000256" key="3">
    <source>
        <dbReference type="ARBA" id="ARBA00012552"/>
    </source>
</evidence>
<dbReference type="SMART" id="SM00487">
    <property type="entry name" value="DEXDc"/>
    <property type="match status" value="1"/>
</dbReference>
<comment type="subcellular location">
    <subcellularLocation>
        <location evidence="1">Nucleus</location>
    </subcellularLocation>
</comment>
<evidence type="ECO:0000256" key="7">
    <source>
        <dbReference type="ARBA" id="ARBA00022840"/>
    </source>
</evidence>
<evidence type="ECO:0000256" key="5">
    <source>
        <dbReference type="ARBA" id="ARBA00022801"/>
    </source>
</evidence>
<evidence type="ECO:0000256" key="10">
    <source>
        <dbReference type="ARBA" id="ARBA00039329"/>
    </source>
</evidence>
<evidence type="ECO:0000256" key="12">
    <source>
        <dbReference type="PROSITE-ProRule" id="PRU00552"/>
    </source>
</evidence>
<protein>
    <recommendedName>
        <fullName evidence="10">ATP-dependent RNA helicase DBP2</fullName>
        <ecNumber evidence="3">3.6.4.13</ecNumber>
    </recommendedName>
    <alternativeName>
        <fullName evidence="11">ATP-dependent RNA helicase dbp2</fullName>
    </alternativeName>
</protein>
<feature type="compositionally biased region" description="Basic and acidic residues" evidence="14">
    <location>
        <begin position="17"/>
        <end position="35"/>
    </location>
</feature>
<feature type="domain" description="Helicase C-terminal" evidence="16">
    <location>
        <begin position="345"/>
        <end position="492"/>
    </location>
</feature>
<dbReference type="InterPro" id="IPR014001">
    <property type="entry name" value="Helicase_ATP-bd"/>
</dbReference>
<dbReference type="PANTHER" id="PTHR47958">
    <property type="entry name" value="ATP-DEPENDENT RNA HELICASE DBP3"/>
    <property type="match status" value="1"/>
</dbReference>
<organism evidence="18 19">
    <name type="scientific">Zygotorulaspora mrakii</name>
    <name type="common">Zygosaccharomyces mrakii</name>
    <dbReference type="NCBI Taxonomy" id="42260"/>
    <lineage>
        <taxon>Eukaryota</taxon>
        <taxon>Fungi</taxon>
        <taxon>Dikarya</taxon>
        <taxon>Ascomycota</taxon>
        <taxon>Saccharomycotina</taxon>
        <taxon>Saccharomycetes</taxon>
        <taxon>Saccharomycetales</taxon>
        <taxon>Saccharomycetaceae</taxon>
        <taxon>Zygotorulaspora</taxon>
    </lineage>
</organism>